<evidence type="ECO:0000313" key="2">
    <source>
        <dbReference type="Proteomes" id="UP000268014"/>
    </source>
</evidence>
<dbReference type="Proteomes" id="UP000268014">
    <property type="component" value="Unassembled WGS sequence"/>
</dbReference>
<name>A0A0N4WVD3_HAEPC</name>
<proteinExistence type="predicted"/>
<protein>
    <submittedName>
        <fullName evidence="3">Transposase</fullName>
    </submittedName>
</protein>
<evidence type="ECO:0000313" key="3">
    <source>
        <dbReference type="WBParaSite" id="HPLM_0001566001-mRNA-1"/>
    </source>
</evidence>
<accession>A0A0N4WVD3</accession>
<dbReference type="AlphaFoldDB" id="A0A0N4WVD3"/>
<evidence type="ECO:0000313" key="1">
    <source>
        <dbReference type="EMBL" id="VDO57386.1"/>
    </source>
</evidence>
<gene>
    <name evidence="1" type="ORF">HPLM_LOCUS15652</name>
</gene>
<dbReference type="WBParaSite" id="HPLM_0001566001-mRNA-1">
    <property type="protein sequence ID" value="HPLM_0001566001-mRNA-1"/>
    <property type="gene ID" value="HPLM_0001566001"/>
</dbReference>
<sequence>LEKFVSAGKKKTDLIGVVFASATVNLRFYKTPIRFVQS</sequence>
<organism evidence="3">
    <name type="scientific">Haemonchus placei</name>
    <name type="common">Barber's pole worm</name>
    <dbReference type="NCBI Taxonomy" id="6290"/>
    <lineage>
        <taxon>Eukaryota</taxon>
        <taxon>Metazoa</taxon>
        <taxon>Ecdysozoa</taxon>
        <taxon>Nematoda</taxon>
        <taxon>Chromadorea</taxon>
        <taxon>Rhabditida</taxon>
        <taxon>Rhabditina</taxon>
        <taxon>Rhabditomorpha</taxon>
        <taxon>Strongyloidea</taxon>
        <taxon>Trichostrongylidae</taxon>
        <taxon>Haemonchus</taxon>
    </lineage>
</organism>
<keyword evidence="2" id="KW-1185">Reference proteome</keyword>
<dbReference type="EMBL" id="UZAF01019070">
    <property type="protein sequence ID" value="VDO57386.1"/>
    <property type="molecule type" value="Genomic_DNA"/>
</dbReference>
<reference evidence="1 2" key="2">
    <citation type="submission" date="2018-11" db="EMBL/GenBank/DDBJ databases">
        <authorList>
            <consortium name="Pathogen Informatics"/>
        </authorList>
    </citation>
    <scope>NUCLEOTIDE SEQUENCE [LARGE SCALE GENOMIC DNA]</scope>
    <source>
        <strain evidence="1 2">MHpl1</strain>
    </source>
</reference>
<reference evidence="3" key="1">
    <citation type="submission" date="2017-02" db="UniProtKB">
        <authorList>
            <consortium name="WormBaseParasite"/>
        </authorList>
    </citation>
    <scope>IDENTIFICATION</scope>
</reference>